<dbReference type="Gene3D" id="1.25.40.20">
    <property type="entry name" value="Ankyrin repeat-containing domain"/>
    <property type="match status" value="1"/>
</dbReference>
<evidence type="ECO:0000256" key="3">
    <source>
        <dbReference type="PROSITE-ProRule" id="PRU00023"/>
    </source>
</evidence>
<dbReference type="Proteomes" id="UP000249633">
    <property type="component" value="Unassembled WGS sequence"/>
</dbReference>
<evidence type="ECO:0000256" key="2">
    <source>
        <dbReference type="ARBA" id="ARBA00023043"/>
    </source>
</evidence>
<dbReference type="SMART" id="SM00248">
    <property type="entry name" value="ANK"/>
    <property type="match status" value="4"/>
</dbReference>
<evidence type="ECO:0000313" key="5">
    <source>
        <dbReference type="EMBL" id="PZP28506.1"/>
    </source>
</evidence>
<dbReference type="Pfam" id="PF00023">
    <property type="entry name" value="Ank"/>
    <property type="match status" value="1"/>
</dbReference>
<dbReference type="PANTHER" id="PTHR24171">
    <property type="entry name" value="ANKYRIN REPEAT DOMAIN-CONTAINING PROTEIN 39-RELATED"/>
    <property type="match status" value="1"/>
</dbReference>
<keyword evidence="4" id="KW-0732">Signal</keyword>
<protein>
    <submittedName>
        <fullName evidence="5">Uncharacterized protein</fullName>
    </submittedName>
</protein>
<feature type="repeat" description="ANK" evidence="3">
    <location>
        <begin position="155"/>
        <end position="187"/>
    </location>
</feature>
<dbReference type="InterPro" id="IPR036770">
    <property type="entry name" value="Ankyrin_rpt-contain_sf"/>
</dbReference>
<sequence>MTCPSRRQVLTLGLLAALALPASAEPLDDLIKAAEMDDGRTVSTLLNQGLNPNAQDARGRTALTVAAREQARAALQALLTSPKLDVDRPNGNNETALMLAAIRGSLPLAQLLVQRGASVNRPGWTPLHYAASGPDNGVATWLLAQGAQVDARSENGTTPLMMAARYGNSDLVPVLLKAGANAALKNEQGLGAADFARLGGRDRLVPELAARAATPDAK</sequence>
<evidence type="ECO:0000256" key="1">
    <source>
        <dbReference type="ARBA" id="ARBA00022737"/>
    </source>
</evidence>
<proteinExistence type="predicted"/>
<dbReference type="InterPro" id="IPR002110">
    <property type="entry name" value="Ankyrin_rpt"/>
</dbReference>
<dbReference type="Pfam" id="PF12796">
    <property type="entry name" value="Ank_2"/>
    <property type="match status" value="1"/>
</dbReference>
<feature type="repeat" description="ANK" evidence="3">
    <location>
        <begin position="122"/>
        <end position="154"/>
    </location>
</feature>
<dbReference type="SUPFAM" id="SSF48403">
    <property type="entry name" value="Ankyrin repeat"/>
    <property type="match status" value="1"/>
</dbReference>
<name>A0A2W5F7I1_9BURK</name>
<dbReference type="EMBL" id="QFOD01000022">
    <property type="protein sequence ID" value="PZP28506.1"/>
    <property type="molecule type" value="Genomic_DNA"/>
</dbReference>
<evidence type="ECO:0000256" key="4">
    <source>
        <dbReference type="SAM" id="SignalP"/>
    </source>
</evidence>
<accession>A0A2W5F7I1</accession>
<comment type="caution">
    <text evidence="5">The sequence shown here is derived from an EMBL/GenBank/DDBJ whole genome shotgun (WGS) entry which is preliminary data.</text>
</comment>
<feature type="chain" id="PRO_5015921736" evidence="4">
    <location>
        <begin position="25"/>
        <end position="218"/>
    </location>
</feature>
<gene>
    <name evidence="5" type="ORF">DI603_19190</name>
</gene>
<dbReference type="AlphaFoldDB" id="A0A2W5F7I1"/>
<evidence type="ECO:0000313" key="6">
    <source>
        <dbReference type="Proteomes" id="UP000249633"/>
    </source>
</evidence>
<feature type="signal peptide" evidence="4">
    <location>
        <begin position="1"/>
        <end position="24"/>
    </location>
</feature>
<reference evidence="5 6" key="1">
    <citation type="submission" date="2017-08" db="EMBL/GenBank/DDBJ databases">
        <title>Infants hospitalized years apart are colonized by the same room-sourced microbial strains.</title>
        <authorList>
            <person name="Brooks B."/>
            <person name="Olm M.R."/>
            <person name="Firek B.A."/>
            <person name="Baker R."/>
            <person name="Thomas B.C."/>
            <person name="Morowitz M.J."/>
            <person name="Banfield J.F."/>
        </authorList>
    </citation>
    <scope>NUCLEOTIDE SEQUENCE [LARGE SCALE GENOMIC DNA]</scope>
    <source>
        <strain evidence="5">S2_012_000_R2_81</strain>
    </source>
</reference>
<dbReference type="PROSITE" id="PS50297">
    <property type="entry name" value="ANK_REP_REGION"/>
    <property type="match status" value="3"/>
</dbReference>
<keyword evidence="2 3" id="KW-0040">ANK repeat</keyword>
<feature type="repeat" description="ANK" evidence="3">
    <location>
        <begin position="92"/>
        <end position="120"/>
    </location>
</feature>
<dbReference type="PROSITE" id="PS50088">
    <property type="entry name" value="ANK_REPEAT"/>
    <property type="match status" value="3"/>
</dbReference>
<keyword evidence="1" id="KW-0677">Repeat</keyword>
<organism evidence="5 6">
    <name type="scientific">Roseateles depolymerans</name>
    <dbReference type="NCBI Taxonomy" id="76731"/>
    <lineage>
        <taxon>Bacteria</taxon>
        <taxon>Pseudomonadati</taxon>
        <taxon>Pseudomonadota</taxon>
        <taxon>Betaproteobacteria</taxon>
        <taxon>Burkholderiales</taxon>
        <taxon>Sphaerotilaceae</taxon>
        <taxon>Roseateles</taxon>
    </lineage>
</organism>